<sequence>MRDVMYEHSGFIQWYHQLFNGDPINSGYHGEIVHHSADDVYNGHYQEHYDTDCSHTDCNHLENDEVIARTLQEDFSQLTVSEASGYSPVVEDHYQASNLEHDWHSPSTMNYHCSDYNRGQEETDDAEPSTSCSSPGDREEYPYSPELTEEYLLYGEVGRRLDQMITIPHVPRINGEIPSIDEATSDHQRLLDRLQVYDFVERTVQGDGNCQFCALSDQLYQTPDKHKFVRQQVVSQLRSHPEVYEGYVPMQYDDYLEKMSESGEWGDHVTLQAAADSFGVKIFVVTSFKDTCCIEILPNFQKPKRVIFLSFWAEVHYNSINPRGGLPSNESRKRKKWWLFGNKN</sequence>
<evidence type="ECO:0000313" key="9">
    <source>
        <dbReference type="Proteomes" id="UP001459277"/>
    </source>
</evidence>
<dbReference type="AlphaFoldDB" id="A0AAW2BHM9"/>
<dbReference type="InterPro" id="IPR038765">
    <property type="entry name" value="Papain-like_cys_pep_sf"/>
</dbReference>
<dbReference type="PANTHER" id="PTHR12419">
    <property type="entry name" value="OTU DOMAIN CONTAINING PROTEIN"/>
    <property type="match status" value="1"/>
</dbReference>
<evidence type="ECO:0000256" key="6">
    <source>
        <dbReference type="SAM" id="MobiDB-lite"/>
    </source>
</evidence>
<dbReference type="Pfam" id="PF02338">
    <property type="entry name" value="OTU"/>
    <property type="match status" value="1"/>
</dbReference>
<evidence type="ECO:0000256" key="4">
    <source>
        <dbReference type="ARBA" id="ARBA00022786"/>
    </source>
</evidence>
<evidence type="ECO:0000256" key="3">
    <source>
        <dbReference type="ARBA" id="ARBA00012759"/>
    </source>
</evidence>
<dbReference type="PANTHER" id="PTHR12419:SF103">
    <property type="entry name" value="OVARIAN TUMOR DOMAIN-CONTAINING DEUBIQUITINATING ENZYME 10-RELATED"/>
    <property type="match status" value="1"/>
</dbReference>
<keyword evidence="5" id="KW-0378">Hydrolase</keyword>
<comment type="caution">
    <text evidence="8">The sequence shown here is derived from an EMBL/GenBank/DDBJ whole genome shotgun (WGS) entry which is preliminary data.</text>
</comment>
<evidence type="ECO:0000313" key="8">
    <source>
        <dbReference type="EMBL" id="KAK9985546.1"/>
    </source>
</evidence>
<dbReference type="Proteomes" id="UP001459277">
    <property type="component" value="Unassembled WGS sequence"/>
</dbReference>
<keyword evidence="4" id="KW-0833">Ubl conjugation pathway</keyword>
<dbReference type="CDD" id="cd22751">
    <property type="entry name" value="OTU_plant_OTU9-like"/>
    <property type="match status" value="1"/>
</dbReference>
<evidence type="ECO:0000256" key="5">
    <source>
        <dbReference type="ARBA" id="ARBA00022801"/>
    </source>
</evidence>
<dbReference type="GO" id="GO:0016579">
    <property type="term" value="P:protein deubiquitination"/>
    <property type="evidence" value="ECO:0007669"/>
    <property type="project" value="TreeGrafter"/>
</dbReference>
<proteinExistence type="inferred from homology"/>
<dbReference type="FunFam" id="3.90.70.80:FF:000001">
    <property type="entry name" value="OTU domain-containing protein"/>
    <property type="match status" value="1"/>
</dbReference>
<feature type="region of interest" description="Disordered" evidence="6">
    <location>
        <begin position="114"/>
        <end position="142"/>
    </location>
</feature>
<reference evidence="8 9" key="1">
    <citation type="submission" date="2024-01" db="EMBL/GenBank/DDBJ databases">
        <title>A telomere-to-telomere, gap-free genome of sweet tea (Lithocarpus litseifolius).</title>
        <authorList>
            <person name="Zhou J."/>
        </authorList>
    </citation>
    <scope>NUCLEOTIDE SEQUENCE [LARGE SCALE GENOMIC DNA]</scope>
    <source>
        <strain evidence="8">Zhou-2022a</strain>
        <tissue evidence="8">Leaf</tissue>
    </source>
</reference>
<protein>
    <recommendedName>
        <fullName evidence="3">ubiquitinyl hydrolase 1</fullName>
        <ecNumber evidence="3">3.4.19.12</ecNumber>
    </recommendedName>
</protein>
<dbReference type="Gene3D" id="3.90.70.80">
    <property type="match status" value="1"/>
</dbReference>
<dbReference type="EC" id="3.4.19.12" evidence="3"/>
<evidence type="ECO:0000259" key="7">
    <source>
        <dbReference type="PROSITE" id="PS50802"/>
    </source>
</evidence>
<dbReference type="SUPFAM" id="SSF54001">
    <property type="entry name" value="Cysteine proteinases"/>
    <property type="match status" value="1"/>
</dbReference>
<dbReference type="GO" id="GO:0004843">
    <property type="term" value="F:cysteine-type deubiquitinase activity"/>
    <property type="evidence" value="ECO:0007669"/>
    <property type="project" value="UniProtKB-EC"/>
</dbReference>
<gene>
    <name evidence="8" type="ORF">SO802_030497</name>
</gene>
<dbReference type="EMBL" id="JAZDWU010000011">
    <property type="protein sequence ID" value="KAK9985546.1"/>
    <property type="molecule type" value="Genomic_DNA"/>
</dbReference>
<organism evidence="8 9">
    <name type="scientific">Lithocarpus litseifolius</name>
    <dbReference type="NCBI Taxonomy" id="425828"/>
    <lineage>
        <taxon>Eukaryota</taxon>
        <taxon>Viridiplantae</taxon>
        <taxon>Streptophyta</taxon>
        <taxon>Embryophyta</taxon>
        <taxon>Tracheophyta</taxon>
        <taxon>Spermatophyta</taxon>
        <taxon>Magnoliopsida</taxon>
        <taxon>eudicotyledons</taxon>
        <taxon>Gunneridae</taxon>
        <taxon>Pentapetalae</taxon>
        <taxon>rosids</taxon>
        <taxon>fabids</taxon>
        <taxon>Fagales</taxon>
        <taxon>Fagaceae</taxon>
        <taxon>Lithocarpus</taxon>
    </lineage>
</organism>
<feature type="domain" description="OTU" evidence="7">
    <location>
        <begin position="199"/>
        <end position="323"/>
    </location>
</feature>
<accession>A0AAW2BHM9</accession>
<dbReference type="InterPro" id="IPR003323">
    <property type="entry name" value="OTU_dom"/>
</dbReference>
<dbReference type="PROSITE" id="PS50802">
    <property type="entry name" value="OTU"/>
    <property type="match status" value="1"/>
</dbReference>
<evidence type="ECO:0000256" key="2">
    <source>
        <dbReference type="ARBA" id="ARBA00010407"/>
    </source>
</evidence>
<dbReference type="InterPro" id="IPR050704">
    <property type="entry name" value="Peptidase_C85-like"/>
</dbReference>
<comment type="catalytic activity">
    <reaction evidence="1">
        <text>Thiol-dependent hydrolysis of ester, thioester, amide, peptide and isopeptide bonds formed by the C-terminal Gly of ubiquitin (a 76-residue protein attached to proteins as an intracellular targeting signal).</text>
        <dbReference type="EC" id="3.4.19.12"/>
    </reaction>
</comment>
<comment type="similarity">
    <text evidence="2">Belongs to the peptidase C85 family.</text>
</comment>
<keyword evidence="9" id="KW-1185">Reference proteome</keyword>
<evidence type="ECO:0000256" key="1">
    <source>
        <dbReference type="ARBA" id="ARBA00000707"/>
    </source>
</evidence>
<name>A0AAW2BHM9_9ROSI</name>